<dbReference type="Pfam" id="PF08846">
    <property type="entry name" value="DUF1816"/>
    <property type="match status" value="1"/>
</dbReference>
<keyword evidence="3" id="KW-1185">Reference proteome</keyword>
<feature type="region of interest" description="Disordered" evidence="1">
    <location>
        <begin position="77"/>
        <end position="100"/>
    </location>
</feature>
<gene>
    <name evidence="2" type="ORF">H6G03_03635</name>
</gene>
<evidence type="ECO:0000256" key="1">
    <source>
        <dbReference type="SAM" id="MobiDB-lite"/>
    </source>
</evidence>
<evidence type="ECO:0000313" key="2">
    <source>
        <dbReference type="EMBL" id="MBD2180214.1"/>
    </source>
</evidence>
<sequence>MKEILISILNLFGLAWWIEIQTQSPRCTYYFGPFLSAKDAEAEIGGYQEDLKAEGAQVSAVLLKRCKPAKVTVEHETIERSNRKGSSAYKGRSSVASFKA</sequence>
<evidence type="ECO:0000313" key="3">
    <source>
        <dbReference type="Proteomes" id="UP000641646"/>
    </source>
</evidence>
<reference evidence="2" key="1">
    <citation type="journal article" date="2015" name="ISME J.">
        <title>Draft Genome Sequence of Streptomyces incarnatus NRRL8089, which Produces the Nucleoside Antibiotic Sinefungin.</title>
        <authorList>
            <person name="Oshima K."/>
            <person name="Hattori M."/>
            <person name="Shimizu H."/>
            <person name="Fukuda K."/>
            <person name="Nemoto M."/>
            <person name="Inagaki K."/>
            <person name="Tamura T."/>
        </authorList>
    </citation>
    <scope>NUCLEOTIDE SEQUENCE</scope>
    <source>
        <strain evidence="2">FACHB-1375</strain>
    </source>
</reference>
<name>A0A926VAC4_9CYAN</name>
<reference evidence="2" key="2">
    <citation type="submission" date="2020-08" db="EMBL/GenBank/DDBJ databases">
        <authorList>
            <person name="Chen M."/>
            <person name="Teng W."/>
            <person name="Zhao L."/>
            <person name="Hu C."/>
            <person name="Zhou Y."/>
            <person name="Han B."/>
            <person name="Song L."/>
            <person name="Shu W."/>
        </authorList>
    </citation>
    <scope>NUCLEOTIDE SEQUENCE</scope>
    <source>
        <strain evidence="2">FACHB-1375</strain>
    </source>
</reference>
<dbReference type="AlphaFoldDB" id="A0A926VAC4"/>
<dbReference type="InterPro" id="IPR014945">
    <property type="entry name" value="DUF1816"/>
</dbReference>
<dbReference type="RefSeq" id="WP_190462175.1">
    <property type="nucleotide sequence ID" value="NZ_JACJPW010000006.1"/>
</dbReference>
<protein>
    <submittedName>
        <fullName evidence="2">DUF1816 domain-containing protein</fullName>
    </submittedName>
</protein>
<comment type="caution">
    <text evidence="2">The sequence shown here is derived from an EMBL/GenBank/DDBJ whole genome shotgun (WGS) entry which is preliminary data.</text>
</comment>
<accession>A0A926VAC4</accession>
<dbReference type="EMBL" id="JACJPW010000006">
    <property type="protein sequence ID" value="MBD2180214.1"/>
    <property type="molecule type" value="Genomic_DNA"/>
</dbReference>
<organism evidence="2 3">
    <name type="scientific">Aerosakkonema funiforme FACHB-1375</name>
    <dbReference type="NCBI Taxonomy" id="2949571"/>
    <lineage>
        <taxon>Bacteria</taxon>
        <taxon>Bacillati</taxon>
        <taxon>Cyanobacteriota</taxon>
        <taxon>Cyanophyceae</taxon>
        <taxon>Oscillatoriophycideae</taxon>
        <taxon>Aerosakkonematales</taxon>
        <taxon>Aerosakkonemataceae</taxon>
        <taxon>Aerosakkonema</taxon>
    </lineage>
</organism>
<proteinExistence type="predicted"/>
<dbReference type="Proteomes" id="UP000641646">
    <property type="component" value="Unassembled WGS sequence"/>
</dbReference>